<dbReference type="Proteomes" id="UP000663841">
    <property type="component" value="Unassembled WGS sequence"/>
</dbReference>
<dbReference type="EMBL" id="CAJMWW010000104">
    <property type="protein sequence ID" value="CAE6444501.1"/>
    <property type="molecule type" value="Genomic_DNA"/>
</dbReference>
<feature type="compositionally biased region" description="Polar residues" evidence="1">
    <location>
        <begin position="9"/>
        <end position="19"/>
    </location>
</feature>
<protein>
    <submittedName>
        <fullName evidence="2">Uncharacterized protein</fullName>
    </submittedName>
</protein>
<reference evidence="2" key="1">
    <citation type="submission" date="2021-01" db="EMBL/GenBank/DDBJ databases">
        <authorList>
            <person name="Kaushik A."/>
        </authorList>
    </citation>
    <scope>NUCLEOTIDE SEQUENCE</scope>
    <source>
        <strain evidence="2">AG3-T5</strain>
    </source>
</reference>
<evidence type="ECO:0000313" key="3">
    <source>
        <dbReference type="Proteomes" id="UP000663841"/>
    </source>
</evidence>
<dbReference type="AlphaFoldDB" id="A0A8H3GA47"/>
<gene>
    <name evidence="2" type="ORF">RDB_LOCUS108184</name>
</gene>
<organism evidence="2 3">
    <name type="scientific">Rhizoctonia solani</name>
    <dbReference type="NCBI Taxonomy" id="456999"/>
    <lineage>
        <taxon>Eukaryota</taxon>
        <taxon>Fungi</taxon>
        <taxon>Dikarya</taxon>
        <taxon>Basidiomycota</taxon>
        <taxon>Agaricomycotina</taxon>
        <taxon>Agaricomycetes</taxon>
        <taxon>Cantharellales</taxon>
        <taxon>Ceratobasidiaceae</taxon>
        <taxon>Rhizoctonia</taxon>
    </lineage>
</organism>
<feature type="region of interest" description="Disordered" evidence="1">
    <location>
        <begin position="1"/>
        <end position="20"/>
    </location>
</feature>
<proteinExistence type="predicted"/>
<comment type="caution">
    <text evidence="2">The sequence shown here is derived from an EMBL/GenBank/DDBJ whole genome shotgun (WGS) entry which is preliminary data.</text>
</comment>
<evidence type="ECO:0000256" key="1">
    <source>
        <dbReference type="SAM" id="MobiDB-lite"/>
    </source>
</evidence>
<name>A0A8H3GA47_9AGAM</name>
<evidence type="ECO:0000313" key="2">
    <source>
        <dbReference type="EMBL" id="CAE6444501.1"/>
    </source>
</evidence>
<accession>A0A8H3GA47</accession>
<sequence>MYDLRRRSQTPFFATSSPSGAHETVRLRDLVCNAPQGLATTKRQLALGRGMKLGGTLCSVMLTDELQSAGPHSSASNALPSLYLIRFEIPAF</sequence>